<evidence type="ECO:0000256" key="4">
    <source>
        <dbReference type="ARBA" id="ARBA00022475"/>
    </source>
</evidence>
<dbReference type="SUPFAM" id="SSF74653">
    <property type="entry name" value="TolA/TonB C-terminal domain"/>
    <property type="match status" value="1"/>
</dbReference>
<evidence type="ECO:0000256" key="1">
    <source>
        <dbReference type="ARBA" id="ARBA00004383"/>
    </source>
</evidence>
<evidence type="ECO:0000256" key="9">
    <source>
        <dbReference type="ARBA" id="ARBA00023136"/>
    </source>
</evidence>
<dbReference type="AlphaFoldDB" id="A0A381RKD4"/>
<dbReference type="Gene3D" id="3.30.1150.10">
    <property type="match status" value="1"/>
</dbReference>
<organism evidence="13">
    <name type="scientific">marine metagenome</name>
    <dbReference type="NCBI Taxonomy" id="408172"/>
    <lineage>
        <taxon>unclassified sequences</taxon>
        <taxon>metagenomes</taxon>
        <taxon>ecological metagenomes</taxon>
    </lineage>
</organism>
<feature type="compositionally biased region" description="Gly residues" evidence="10">
    <location>
        <begin position="111"/>
        <end position="121"/>
    </location>
</feature>
<keyword evidence="6 11" id="KW-0812">Transmembrane</keyword>
<keyword evidence="5" id="KW-0997">Cell inner membrane</keyword>
<accession>A0A381RKD4</accession>
<name>A0A381RKD4_9ZZZZ</name>
<evidence type="ECO:0000256" key="3">
    <source>
        <dbReference type="ARBA" id="ARBA00022448"/>
    </source>
</evidence>
<dbReference type="NCBIfam" id="TIGR01352">
    <property type="entry name" value="tonB_Cterm"/>
    <property type="match status" value="1"/>
</dbReference>
<dbReference type="PANTHER" id="PTHR33446">
    <property type="entry name" value="PROTEIN TONB-RELATED"/>
    <property type="match status" value="1"/>
</dbReference>
<evidence type="ECO:0000256" key="5">
    <source>
        <dbReference type="ARBA" id="ARBA00022519"/>
    </source>
</evidence>
<feature type="transmembrane region" description="Helical" evidence="11">
    <location>
        <begin position="65"/>
        <end position="89"/>
    </location>
</feature>
<dbReference type="GO" id="GO:0005886">
    <property type="term" value="C:plasma membrane"/>
    <property type="evidence" value="ECO:0007669"/>
    <property type="project" value="UniProtKB-SubCell"/>
</dbReference>
<feature type="domain" description="TonB C-terminal" evidence="12">
    <location>
        <begin position="235"/>
        <end position="326"/>
    </location>
</feature>
<keyword evidence="4" id="KW-1003">Cell membrane</keyword>
<keyword evidence="3" id="KW-0813">Transport</keyword>
<feature type="region of interest" description="Disordered" evidence="10">
    <location>
        <begin position="198"/>
        <end position="229"/>
    </location>
</feature>
<gene>
    <name evidence="13" type="ORF">METZ01_LOCUS44243</name>
</gene>
<dbReference type="Pfam" id="PF03544">
    <property type="entry name" value="TonB_C"/>
    <property type="match status" value="1"/>
</dbReference>
<evidence type="ECO:0000256" key="10">
    <source>
        <dbReference type="SAM" id="MobiDB-lite"/>
    </source>
</evidence>
<evidence type="ECO:0000256" key="11">
    <source>
        <dbReference type="SAM" id="Phobius"/>
    </source>
</evidence>
<evidence type="ECO:0000313" key="13">
    <source>
        <dbReference type="EMBL" id="SUZ91389.1"/>
    </source>
</evidence>
<sequence>MVRTGKFWSWWSRLTNWAALLWAQLTAVKKSRTGLFDRLSVRSDNGPPVDLLFGSITRSQRLSRAIGVSVGTHIAIFFIVGFLAAQFAARQSVPFLPDLRNFDIVWLPMEGPGGGGGGGGNEMPEPPAQVELPGPDATTVPVSQAAELENPENDDEPEPEQEMNIPARTLASSNQTLPGVLQALPSVEAMSLSQGLGVGGGAGTGEGTGVGQGVGSGLGPGEGGGTGGGVYRPGANIVLPKPIREVKPEYTADAMRAKVQGSVWIETVVMPDGSVGDVRITKSLDRIFGLDEEALRAAKQWQFVPGTRFGQPVPVLVVIELTFTLR</sequence>
<keyword evidence="9 11" id="KW-0472">Membrane</keyword>
<evidence type="ECO:0000256" key="7">
    <source>
        <dbReference type="ARBA" id="ARBA00022927"/>
    </source>
</evidence>
<proteinExistence type="inferred from homology"/>
<dbReference type="GO" id="GO:0015031">
    <property type="term" value="P:protein transport"/>
    <property type="evidence" value="ECO:0007669"/>
    <property type="project" value="UniProtKB-KW"/>
</dbReference>
<dbReference type="EMBL" id="UINC01001970">
    <property type="protein sequence ID" value="SUZ91389.1"/>
    <property type="molecule type" value="Genomic_DNA"/>
</dbReference>
<keyword evidence="7" id="KW-0653">Protein transport</keyword>
<protein>
    <recommendedName>
        <fullName evidence="12">TonB C-terminal domain-containing protein</fullName>
    </recommendedName>
</protein>
<dbReference type="InterPro" id="IPR037682">
    <property type="entry name" value="TonB_C"/>
</dbReference>
<evidence type="ECO:0000259" key="12">
    <source>
        <dbReference type="PROSITE" id="PS52015"/>
    </source>
</evidence>
<dbReference type="InterPro" id="IPR051045">
    <property type="entry name" value="TonB-dependent_transducer"/>
</dbReference>
<dbReference type="PROSITE" id="PS52015">
    <property type="entry name" value="TONB_CTD"/>
    <property type="match status" value="1"/>
</dbReference>
<comment type="subcellular location">
    <subcellularLocation>
        <location evidence="1">Cell inner membrane</location>
        <topology evidence="1">Single-pass membrane protein</topology>
        <orientation evidence="1">Periplasmic side</orientation>
    </subcellularLocation>
</comment>
<feature type="region of interest" description="Disordered" evidence="10">
    <location>
        <begin position="111"/>
        <end position="138"/>
    </location>
</feature>
<reference evidence="13" key="1">
    <citation type="submission" date="2018-05" db="EMBL/GenBank/DDBJ databases">
        <authorList>
            <person name="Lanie J.A."/>
            <person name="Ng W.-L."/>
            <person name="Kazmierczak K.M."/>
            <person name="Andrzejewski T.M."/>
            <person name="Davidsen T.M."/>
            <person name="Wayne K.J."/>
            <person name="Tettelin H."/>
            <person name="Glass J.I."/>
            <person name="Rusch D."/>
            <person name="Podicherti R."/>
            <person name="Tsui H.-C.T."/>
            <person name="Winkler M.E."/>
        </authorList>
    </citation>
    <scope>NUCLEOTIDE SEQUENCE</scope>
</reference>
<evidence type="ECO:0000256" key="2">
    <source>
        <dbReference type="ARBA" id="ARBA00006555"/>
    </source>
</evidence>
<comment type="similarity">
    <text evidence="2">Belongs to the TonB family.</text>
</comment>
<dbReference type="InterPro" id="IPR006260">
    <property type="entry name" value="TonB/TolA_C"/>
</dbReference>
<keyword evidence="8 11" id="KW-1133">Transmembrane helix</keyword>
<dbReference type="GO" id="GO:0055085">
    <property type="term" value="P:transmembrane transport"/>
    <property type="evidence" value="ECO:0007669"/>
    <property type="project" value="InterPro"/>
</dbReference>
<evidence type="ECO:0000256" key="6">
    <source>
        <dbReference type="ARBA" id="ARBA00022692"/>
    </source>
</evidence>
<evidence type="ECO:0000256" key="8">
    <source>
        <dbReference type="ARBA" id="ARBA00022989"/>
    </source>
</evidence>